<dbReference type="AlphaFoldDB" id="A0A1G1Z1N4"/>
<name>A0A1G1Z1N4_9BACT</name>
<reference evidence="3 4" key="1">
    <citation type="journal article" date="2016" name="Nat. Commun.">
        <title>Thousands of microbial genomes shed light on interconnected biogeochemical processes in an aquifer system.</title>
        <authorList>
            <person name="Anantharaman K."/>
            <person name="Brown C.T."/>
            <person name="Hug L.A."/>
            <person name="Sharon I."/>
            <person name="Castelle C.J."/>
            <person name="Probst A.J."/>
            <person name="Thomas B.C."/>
            <person name="Singh A."/>
            <person name="Wilkins M.J."/>
            <person name="Karaoz U."/>
            <person name="Brodie E.L."/>
            <person name="Williams K.H."/>
            <person name="Hubbard S.S."/>
            <person name="Banfield J.F."/>
        </authorList>
    </citation>
    <scope>NUCLEOTIDE SEQUENCE [LARGE SCALE GENOMIC DNA]</scope>
</reference>
<comment type="caution">
    <text evidence="3">The sequence shown here is derived from an EMBL/GenBank/DDBJ whole genome shotgun (WGS) entry which is preliminary data.</text>
</comment>
<dbReference type="PANTHER" id="PTHR37938:SF1">
    <property type="entry name" value="BLL0215 PROTEIN"/>
    <property type="match status" value="1"/>
</dbReference>
<proteinExistence type="predicted"/>
<evidence type="ECO:0000256" key="1">
    <source>
        <dbReference type="SAM" id="Phobius"/>
    </source>
</evidence>
<gene>
    <name evidence="3" type="ORF">A3D47_02555</name>
</gene>
<evidence type="ECO:0000313" key="4">
    <source>
        <dbReference type="Proteomes" id="UP000178651"/>
    </source>
</evidence>
<dbReference type="Pfam" id="PF03703">
    <property type="entry name" value="bPH_2"/>
    <property type="match status" value="1"/>
</dbReference>
<keyword evidence="1" id="KW-0812">Transmembrane</keyword>
<organism evidence="3 4">
    <name type="scientific">Candidatus Colwellbacteria bacterium RIFCSPHIGHO2_02_FULL_43_15</name>
    <dbReference type="NCBI Taxonomy" id="1797686"/>
    <lineage>
        <taxon>Bacteria</taxon>
        <taxon>Candidatus Colwelliibacteriota</taxon>
    </lineage>
</organism>
<keyword evidence="1" id="KW-1133">Transmembrane helix</keyword>
<keyword evidence="1" id="KW-0472">Membrane</keyword>
<protein>
    <recommendedName>
        <fullName evidence="2">YdbS-like PH domain-containing protein</fullName>
    </recommendedName>
</protein>
<dbReference type="EMBL" id="MHIU01000023">
    <property type="protein sequence ID" value="OGY57790.1"/>
    <property type="molecule type" value="Genomic_DNA"/>
</dbReference>
<feature type="transmembrane region" description="Helical" evidence="1">
    <location>
        <begin position="58"/>
        <end position="83"/>
    </location>
</feature>
<accession>A0A1G1Z1N4</accession>
<feature type="transmembrane region" description="Helical" evidence="1">
    <location>
        <begin position="18"/>
        <end position="38"/>
    </location>
</feature>
<dbReference type="InterPro" id="IPR005182">
    <property type="entry name" value="YdbS-like_PH"/>
</dbReference>
<evidence type="ECO:0000259" key="2">
    <source>
        <dbReference type="Pfam" id="PF03703"/>
    </source>
</evidence>
<dbReference type="Proteomes" id="UP000178651">
    <property type="component" value="Unassembled WGS sequence"/>
</dbReference>
<sequence length="170" mass="19396">MVDLLKEERIVLKKRRHWLVIVLELAPLVLAALLPPLLIAGVSSVPQIGLAFSDYSELAIFGLFAWWLFIWMIIFVVWTNYYLDVLVITNKRVIDIEQLGLFARDIVEVRMENVEDVKTEVLGLIASLLDIGNVYIQTAAESREVIIKNIPNPHKLREVIAQYRDELGGS</sequence>
<feature type="domain" description="YdbS-like PH" evidence="2">
    <location>
        <begin position="87"/>
        <end position="159"/>
    </location>
</feature>
<dbReference type="PANTHER" id="PTHR37938">
    <property type="entry name" value="BLL0215 PROTEIN"/>
    <property type="match status" value="1"/>
</dbReference>
<evidence type="ECO:0000313" key="3">
    <source>
        <dbReference type="EMBL" id="OGY57790.1"/>
    </source>
</evidence>